<dbReference type="GO" id="GO:0005829">
    <property type="term" value="C:cytosol"/>
    <property type="evidence" value="ECO:0007669"/>
    <property type="project" value="UniProtKB-SubCell"/>
</dbReference>
<evidence type="ECO:0000313" key="11">
    <source>
        <dbReference type="EMBL" id="GMI09510.1"/>
    </source>
</evidence>
<comment type="caution">
    <text evidence="11">The sequence shown here is derived from an EMBL/GenBank/DDBJ whole genome shotgun (WGS) entry which is preliminary data.</text>
</comment>
<keyword evidence="12" id="KW-1185">Reference proteome</keyword>
<dbReference type="InterPro" id="IPR037171">
    <property type="entry name" value="NagB/RpiA_transferase-like"/>
</dbReference>
<name>A0A9W7FC80_9STRA</name>
<evidence type="ECO:0000256" key="5">
    <source>
        <dbReference type="ARBA" id="ARBA00022917"/>
    </source>
</evidence>
<feature type="region of interest" description="Disordered" evidence="10">
    <location>
        <begin position="145"/>
        <end position="181"/>
    </location>
</feature>
<dbReference type="Pfam" id="PF01008">
    <property type="entry name" value="IF-2B"/>
    <property type="match status" value="1"/>
</dbReference>
<dbReference type="PANTHER" id="PTHR45859:SF1">
    <property type="entry name" value="TRANSLATION INITIATION FACTOR EIF-2B SUBUNIT BETA"/>
    <property type="match status" value="1"/>
</dbReference>
<dbReference type="Proteomes" id="UP001165082">
    <property type="component" value="Unassembled WGS sequence"/>
</dbReference>
<evidence type="ECO:0000256" key="7">
    <source>
        <dbReference type="ARBA" id="ARBA00044228"/>
    </source>
</evidence>
<organism evidence="11 12">
    <name type="scientific">Triparma retinervis</name>
    <dbReference type="NCBI Taxonomy" id="2557542"/>
    <lineage>
        <taxon>Eukaryota</taxon>
        <taxon>Sar</taxon>
        <taxon>Stramenopiles</taxon>
        <taxon>Ochrophyta</taxon>
        <taxon>Bolidophyceae</taxon>
        <taxon>Parmales</taxon>
        <taxon>Triparmaceae</taxon>
        <taxon>Triparma</taxon>
    </lineage>
</organism>
<keyword evidence="4" id="KW-0396">Initiation factor</keyword>
<sequence>MRNIAGTFLSQMSSSADHLREYLSLWPKTLTDLDRFLLALRLGEYNNPSLATLADLDNSTIGAGDGRVPNLPSRIKTINRSTLATKSLELIRSVIGTTKWTTGAELLTILEGLGKEFHTAYSKDPCLSNIVRRVMNEIRKEVESAYSARQQSSNANAPLSVNTASLDPNTDSALSPPNVSRVPSMTSAMFNQGADDIKELLYGAAERFRSDSVVSGDSADSRGGDESGGKGNGKKKRDPKSPNRGQKSESIALSSRAKKLPPFYHVPNGKHFTNNIMESIQEVLGEIDESNKAINDQAALHIHSNATILTYSSSKTILSFLISAYHKSKRRFKVVVAEGAPHYGGHVMAAKLSQEGIPVTVIHDAAVSAMMPRVDCVLLPAHAVLANGGVVGPSGSHLCALAAKANKVSTIVVSGLDFKLCPMYPHEGQDTFQDLISPAVLLPKNISTTIDFENDSLVDLLSPVHDYISPDLVTLFVTNIGGFEPSYVYRLLVELYHPEDPVVFS</sequence>
<dbReference type="InterPro" id="IPR051855">
    <property type="entry name" value="eIF2B_beta_subunit"/>
</dbReference>
<dbReference type="InterPro" id="IPR042529">
    <property type="entry name" value="IF_2B-like_C"/>
</dbReference>
<feature type="region of interest" description="Disordered" evidence="10">
    <location>
        <begin position="212"/>
        <end position="254"/>
    </location>
</feature>
<protein>
    <recommendedName>
        <fullName evidence="6">Translation initiation factor eIF2B subunit beta</fullName>
    </recommendedName>
    <alternativeName>
        <fullName evidence="7">eIF2B GDP-GTP exchange factor subunit beta</fullName>
    </alternativeName>
</protein>
<comment type="subunit">
    <text evidence="8">Component of the translation initiation factor 2B (eIF2B) complex which is a heterodecamer of two sets of five different subunits: alpha, beta, gamma, delta and epsilon. Subunits alpha, beta and delta comprise a regulatory subcomplex and subunits epsilon and gamma comprise a catalytic subcomplex. Within the complex, the hexameric regulatory complex resides at the center, with the two heterodimeric catalytic subcomplexes bound on opposite sides.</text>
</comment>
<evidence type="ECO:0000313" key="12">
    <source>
        <dbReference type="Proteomes" id="UP001165082"/>
    </source>
</evidence>
<feature type="compositionally biased region" description="Basic and acidic residues" evidence="10">
    <location>
        <begin position="219"/>
        <end position="228"/>
    </location>
</feature>
<dbReference type="GO" id="GO:0005851">
    <property type="term" value="C:eukaryotic translation initiation factor 2B complex"/>
    <property type="evidence" value="ECO:0007669"/>
    <property type="project" value="TreeGrafter"/>
</dbReference>
<dbReference type="AlphaFoldDB" id="A0A9W7FC80"/>
<evidence type="ECO:0000256" key="6">
    <source>
        <dbReference type="ARBA" id="ARBA00044122"/>
    </source>
</evidence>
<evidence type="ECO:0000256" key="9">
    <source>
        <dbReference type="RuleBase" id="RU003814"/>
    </source>
</evidence>
<feature type="compositionally biased region" description="Polar residues" evidence="10">
    <location>
        <begin position="243"/>
        <end position="253"/>
    </location>
</feature>
<dbReference type="SUPFAM" id="SSF100950">
    <property type="entry name" value="NagB/RpiA/CoA transferase-like"/>
    <property type="match status" value="1"/>
</dbReference>
<dbReference type="Gene3D" id="3.40.50.10470">
    <property type="entry name" value="Translation initiation factor eif-2b, domain 2"/>
    <property type="match status" value="1"/>
</dbReference>
<evidence type="ECO:0000256" key="4">
    <source>
        <dbReference type="ARBA" id="ARBA00022540"/>
    </source>
</evidence>
<dbReference type="InterPro" id="IPR000649">
    <property type="entry name" value="IF-2B-related"/>
</dbReference>
<keyword evidence="3" id="KW-0963">Cytoplasm</keyword>
<keyword evidence="5" id="KW-0648">Protein biosynthesis</keyword>
<comment type="subcellular location">
    <subcellularLocation>
        <location evidence="1">Cytoplasm</location>
        <location evidence="1">Cytosol</location>
    </subcellularLocation>
</comment>
<proteinExistence type="inferred from homology"/>
<dbReference type="EMBL" id="BRXZ01000321">
    <property type="protein sequence ID" value="GMI09510.1"/>
    <property type="molecule type" value="Genomic_DNA"/>
</dbReference>
<gene>
    <name evidence="11" type="ORF">TrRE_jg7447</name>
</gene>
<accession>A0A9W7FC80</accession>
<evidence type="ECO:0000256" key="1">
    <source>
        <dbReference type="ARBA" id="ARBA00004514"/>
    </source>
</evidence>
<comment type="similarity">
    <text evidence="2 9">Belongs to the eIF-2B alpha/beta/delta subunits family.</text>
</comment>
<evidence type="ECO:0000256" key="3">
    <source>
        <dbReference type="ARBA" id="ARBA00022490"/>
    </source>
</evidence>
<evidence type="ECO:0000256" key="2">
    <source>
        <dbReference type="ARBA" id="ARBA00007251"/>
    </source>
</evidence>
<dbReference type="GO" id="GO:0005085">
    <property type="term" value="F:guanyl-nucleotide exchange factor activity"/>
    <property type="evidence" value="ECO:0007669"/>
    <property type="project" value="TreeGrafter"/>
</dbReference>
<evidence type="ECO:0000256" key="8">
    <source>
        <dbReference type="ARBA" id="ARBA00046432"/>
    </source>
</evidence>
<feature type="compositionally biased region" description="Polar residues" evidence="10">
    <location>
        <begin position="147"/>
        <end position="181"/>
    </location>
</feature>
<dbReference type="OrthoDB" id="269919at2759"/>
<dbReference type="GO" id="GO:0003743">
    <property type="term" value="F:translation initiation factor activity"/>
    <property type="evidence" value="ECO:0007669"/>
    <property type="project" value="UniProtKB-KW"/>
</dbReference>
<dbReference type="PANTHER" id="PTHR45859">
    <property type="entry name" value="TRANSLATION INITIATION FACTOR EIF-2B SUBUNIT BETA"/>
    <property type="match status" value="1"/>
</dbReference>
<reference evidence="11" key="1">
    <citation type="submission" date="2022-07" db="EMBL/GenBank/DDBJ databases">
        <title>Genome analysis of Parmales, a sister group of diatoms, reveals the evolutionary specialization of diatoms from phago-mixotrophs to photoautotrophs.</title>
        <authorList>
            <person name="Ban H."/>
            <person name="Sato S."/>
            <person name="Yoshikawa S."/>
            <person name="Kazumasa Y."/>
            <person name="Nakamura Y."/>
            <person name="Ichinomiya M."/>
            <person name="Saitoh K."/>
            <person name="Sato N."/>
            <person name="Blanc-Mathieu R."/>
            <person name="Endo H."/>
            <person name="Kuwata A."/>
            <person name="Ogata H."/>
        </authorList>
    </citation>
    <scope>NUCLEOTIDE SEQUENCE</scope>
</reference>
<evidence type="ECO:0000256" key="10">
    <source>
        <dbReference type="SAM" id="MobiDB-lite"/>
    </source>
</evidence>